<dbReference type="PRINTS" id="PR00990">
    <property type="entry name" value="RIBOKINASE"/>
</dbReference>
<dbReference type="GO" id="GO:0006796">
    <property type="term" value="P:phosphate-containing compound metabolic process"/>
    <property type="evidence" value="ECO:0007669"/>
    <property type="project" value="UniProtKB-ARBA"/>
</dbReference>
<evidence type="ECO:0000256" key="1">
    <source>
        <dbReference type="ARBA" id="ARBA00022679"/>
    </source>
</evidence>
<evidence type="ECO:0000259" key="3">
    <source>
        <dbReference type="Pfam" id="PF00294"/>
    </source>
</evidence>
<evidence type="ECO:0000256" key="2">
    <source>
        <dbReference type="ARBA" id="ARBA00022777"/>
    </source>
</evidence>
<keyword evidence="1" id="KW-0808">Transferase</keyword>
<proteinExistence type="predicted"/>
<dbReference type="InterPro" id="IPR002139">
    <property type="entry name" value="Ribo/fructo_kinase"/>
</dbReference>
<organism evidence="4 5">
    <name type="scientific">Paracidovorax konjaci</name>
    <dbReference type="NCBI Taxonomy" id="32040"/>
    <lineage>
        <taxon>Bacteria</taxon>
        <taxon>Pseudomonadati</taxon>
        <taxon>Pseudomonadota</taxon>
        <taxon>Betaproteobacteria</taxon>
        <taxon>Burkholderiales</taxon>
        <taxon>Comamonadaceae</taxon>
        <taxon>Paracidovorax</taxon>
    </lineage>
</organism>
<reference evidence="5" key="1">
    <citation type="submission" date="2016-10" db="EMBL/GenBank/DDBJ databases">
        <authorList>
            <person name="Varghese N."/>
            <person name="Submissions S."/>
        </authorList>
    </citation>
    <scope>NUCLEOTIDE SEQUENCE [LARGE SCALE GENOMIC DNA]</scope>
    <source>
        <strain evidence="5">DSM 7481</strain>
    </source>
</reference>
<dbReference type="InterPro" id="IPR011611">
    <property type="entry name" value="PfkB_dom"/>
</dbReference>
<dbReference type="GO" id="GO:0016301">
    <property type="term" value="F:kinase activity"/>
    <property type="evidence" value="ECO:0007669"/>
    <property type="project" value="UniProtKB-KW"/>
</dbReference>
<evidence type="ECO:0000313" key="5">
    <source>
        <dbReference type="Proteomes" id="UP000199517"/>
    </source>
</evidence>
<dbReference type="PANTHER" id="PTHR10584">
    <property type="entry name" value="SUGAR KINASE"/>
    <property type="match status" value="1"/>
</dbReference>
<dbReference type="STRING" id="32040.SAMN04489710_104191"/>
<dbReference type="EMBL" id="FOMQ01000004">
    <property type="protein sequence ID" value="SFD63965.1"/>
    <property type="molecule type" value="Genomic_DNA"/>
</dbReference>
<accession>A0A1I1TZY4</accession>
<dbReference type="AlphaFoldDB" id="A0A1I1TZY4"/>
<dbReference type="InterPro" id="IPR029056">
    <property type="entry name" value="Ribokinase-like"/>
</dbReference>
<protein>
    <submittedName>
        <fullName evidence="4">Ribokinase</fullName>
    </submittedName>
</protein>
<dbReference type="Proteomes" id="UP000199517">
    <property type="component" value="Unassembled WGS sequence"/>
</dbReference>
<keyword evidence="2 4" id="KW-0418">Kinase</keyword>
<sequence length="307" mass="31858">MQVTAIGGATIDVIVAGASLGSEARAKQDVESITMGVGGGAVNASLACQACEARVRIVCAVGGDAEGEWLRSALAKEGIDLSLVQSVGGQPTGRAVIHLGADAEAQVFAQRGASTGVAPARALEAIGQSDLLYVTALSAQAEAEFDSALERLAVRLPRLAINPGMRQIESRSPALERLIMRADLVSMNEQEARRWSAQRGGRLPDDPLADGSAWMAGMLPRQAQSLLVTLGAQGAVLYDNRCVHRIDARKVSVRSTLGAGDAFGATFACRWAAGQPIREALEAARAYCAQVLQVPAANLAGRPPAAP</sequence>
<feature type="domain" description="Carbohydrate kinase PfkB" evidence="3">
    <location>
        <begin position="3"/>
        <end position="298"/>
    </location>
</feature>
<dbReference type="Gene3D" id="3.40.1190.20">
    <property type="match status" value="1"/>
</dbReference>
<dbReference type="RefSeq" id="WP_175525973.1">
    <property type="nucleotide sequence ID" value="NZ_FOMQ01000004.1"/>
</dbReference>
<dbReference type="Pfam" id="PF00294">
    <property type="entry name" value="PfkB"/>
    <property type="match status" value="1"/>
</dbReference>
<dbReference type="PANTHER" id="PTHR10584:SF166">
    <property type="entry name" value="RIBOKINASE"/>
    <property type="match status" value="1"/>
</dbReference>
<dbReference type="SUPFAM" id="SSF53613">
    <property type="entry name" value="Ribokinase-like"/>
    <property type="match status" value="1"/>
</dbReference>
<name>A0A1I1TZY4_9BURK</name>
<gene>
    <name evidence="4" type="ORF">SAMN04489710_104191</name>
</gene>
<evidence type="ECO:0000313" key="4">
    <source>
        <dbReference type="EMBL" id="SFD63965.1"/>
    </source>
</evidence>
<keyword evidence="5" id="KW-1185">Reference proteome</keyword>